<dbReference type="OrthoDB" id="4709406at2"/>
<evidence type="ECO:0000313" key="2">
    <source>
        <dbReference type="Proteomes" id="UP000078396"/>
    </source>
</evidence>
<dbReference type="Proteomes" id="UP000078396">
    <property type="component" value="Unassembled WGS sequence"/>
</dbReference>
<protein>
    <submittedName>
        <fullName evidence="1">Uncharacterized protein</fullName>
    </submittedName>
</protein>
<proteinExistence type="predicted"/>
<name>A0A178LIV6_MYCIR</name>
<evidence type="ECO:0000313" key="1">
    <source>
        <dbReference type="EMBL" id="OAN30698.1"/>
    </source>
</evidence>
<dbReference type="EMBL" id="LWCS01000061">
    <property type="protein sequence ID" value="OAN30698.1"/>
    <property type="molecule type" value="Genomic_DNA"/>
</dbReference>
<organism evidence="1 2">
    <name type="scientific">Mycolicibacterium iranicum</name>
    <name type="common">Mycobacterium iranicum</name>
    <dbReference type="NCBI Taxonomy" id="912594"/>
    <lineage>
        <taxon>Bacteria</taxon>
        <taxon>Bacillati</taxon>
        <taxon>Actinomycetota</taxon>
        <taxon>Actinomycetes</taxon>
        <taxon>Mycobacteriales</taxon>
        <taxon>Mycobacteriaceae</taxon>
        <taxon>Mycolicibacterium</taxon>
    </lineage>
</organism>
<comment type="caution">
    <text evidence="1">The sequence shown here is derived from an EMBL/GenBank/DDBJ whole genome shotgun (WGS) entry which is preliminary data.</text>
</comment>
<sequence length="160" mass="15934">MPAVVGGTAVVALIAGVTLGAVFGGGGTSDSGTGTEAPVEIQRDPAGVAGGGAPSPAEVHAQDVSLCTSYAIINSAMVTPDKTGSDLLPTVTALQVALADNPDASAPVRVAVTDLASIYRARVAAHGNVRTRGLAEPPPYNMDAENAAVEQVWTVCGLRD</sequence>
<dbReference type="AlphaFoldDB" id="A0A178LIV6"/>
<reference evidence="1 2" key="1">
    <citation type="submission" date="2016-04" db="EMBL/GenBank/DDBJ databases">
        <title>Draft Genome Sequences of Staphylococcus capitis Strain H36, S. capitis Strain H65, S. cohnii Strain H62, S. hominis Strain H69, Mycobacterium iranicum Strain H39, Plantibacter sp. Strain H53, Pseudomonas oryzihabitans Strain H72, and Microbacterium sp. Strain H83, isolated from residential settings.</title>
        <authorList>
            <person name="Lymperopoulou D."/>
            <person name="Adams R.I."/>
            <person name="Lindow S."/>
            <person name="Coil D.A."/>
            <person name="Jospin G."/>
            <person name="Eisen J.A."/>
        </authorList>
    </citation>
    <scope>NUCLEOTIDE SEQUENCE [LARGE SCALE GENOMIC DNA]</scope>
    <source>
        <strain evidence="1 2">H39</strain>
    </source>
</reference>
<gene>
    <name evidence="1" type="ORF">A4X20_29440</name>
</gene>
<accession>A0A178LIV6</accession>
<dbReference type="RefSeq" id="WP_064284685.1">
    <property type="nucleotide sequence ID" value="NZ_LWCS01000061.1"/>
</dbReference>